<sequence>MDVCRQKWTQQVFDSMPVSIDQVAVQGWKQVEVHSVVKDLEVQRLALVQAAQVACSSNDVVPDQLDFQLAEVVECGGAVFVVGENDCDGDAADSFHAAGSLHDQGSCRDSTAQAGNSLAWVKHCAKVEVREVEGETRTRRCNDQDSKIMKNFEVHQAILWFANTA</sequence>
<evidence type="ECO:0000313" key="2">
    <source>
        <dbReference type="Proteomes" id="UP000186817"/>
    </source>
</evidence>
<keyword evidence="2" id="KW-1185">Reference proteome</keyword>
<dbReference type="EMBL" id="LSRX01000595">
    <property type="protein sequence ID" value="OLP93109.1"/>
    <property type="molecule type" value="Genomic_DNA"/>
</dbReference>
<comment type="caution">
    <text evidence="1">The sequence shown here is derived from an EMBL/GenBank/DDBJ whole genome shotgun (WGS) entry which is preliminary data.</text>
</comment>
<organism evidence="1 2">
    <name type="scientific">Symbiodinium microadriaticum</name>
    <name type="common">Dinoflagellate</name>
    <name type="synonym">Zooxanthella microadriatica</name>
    <dbReference type="NCBI Taxonomy" id="2951"/>
    <lineage>
        <taxon>Eukaryota</taxon>
        <taxon>Sar</taxon>
        <taxon>Alveolata</taxon>
        <taxon>Dinophyceae</taxon>
        <taxon>Suessiales</taxon>
        <taxon>Symbiodiniaceae</taxon>
        <taxon>Symbiodinium</taxon>
    </lineage>
</organism>
<gene>
    <name evidence="1" type="ORF">AK812_SmicGene25070</name>
</gene>
<dbReference type="Proteomes" id="UP000186817">
    <property type="component" value="Unassembled WGS sequence"/>
</dbReference>
<protein>
    <submittedName>
        <fullName evidence="1">Uncharacterized protein</fullName>
    </submittedName>
</protein>
<accession>A0A1Q9DD66</accession>
<name>A0A1Q9DD66_SYMMI</name>
<proteinExistence type="predicted"/>
<reference evidence="1 2" key="1">
    <citation type="submission" date="2016-02" db="EMBL/GenBank/DDBJ databases">
        <title>Genome analysis of coral dinoflagellate symbionts highlights evolutionary adaptations to a symbiotic lifestyle.</title>
        <authorList>
            <person name="Aranda M."/>
            <person name="Li Y."/>
            <person name="Liew Y.J."/>
            <person name="Baumgarten S."/>
            <person name="Simakov O."/>
            <person name="Wilson M."/>
            <person name="Piel J."/>
            <person name="Ashoor H."/>
            <person name="Bougouffa S."/>
            <person name="Bajic V.B."/>
            <person name="Ryu T."/>
            <person name="Ravasi T."/>
            <person name="Bayer T."/>
            <person name="Micklem G."/>
            <person name="Kim H."/>
            <person name="Bhak J."/>
            <person name="Lajeunesse T.C."/>
            <person name="Voolstra C.R."/>
        </authorList>
    </citation>
    <scope>NUCLEOTIDE SEQUENCE [LARGE SCALE GENOMIC DNA]</scope>
    <source>
        <strain evidence="1 2">CCMP2467</strain>
    </source>
</reference>
<evidence type="ECO:0000313" key="1">
    <source>
        <dbReference type="EMBL" id="OLP93109.1"/>
    </source>
</evidence>
<dbReference type="AlphaFoldDB" id="A0A1Q9DD66"/>